<dbReference type="RefSeq" id="WP_053550623.1">
    <property type="nucleotide sequence ID" value="NZ_CP010802.1"/>
</dbReference>
<accession>A0A0M5IRA4</accession>
<protein>
    <recommendedName>
        <fullName evidence="4">Transmembrane protein</fullName>
    </recommendedName>
</protein>
<dbReference type="STRING" id="1603606.DSOUD_1753"/>
<keyword evidence="1" id="KW-0812">Transmembrane</keyword>
<evidence type="ECO:0000313" key="3">
    <source>
        <dbReference type="Proteomes" id="UP000057158"/>
    </source>
</evidence>
<dbReference type="Proteomes" id="UP000057158">
    <property type="component" value="Chromosome"/>
</dbReference>
<name>A0A0M5IRA4_9BACT</name>
<sequence length="68" mass="7607">MIPDPWSQIFDVLLGALVFLGSFLPRRPPEGDEPDEALPALGKKRLILLFRFAGLALFFLALVRLLKS</sequence>
<keyword evidence="3" id="KW-1185">Reference proteome</keyword>
<evidence type="ECO:0000256" key="1">
    <source>
        <dbReference type="SAM" id="Phobius"/>
    </source>
</evidence>
<keyword evidence="1" id="KW-1133">Transmembrane helix</keyword>
<evidence type="ECO:0008006" key="4">
    <source>
        <dbReference type="Google" id="ProtNLM"/>
    </source>
</evidence>
<dbReference type="PATRIC" id="fig|1603606.3.peg.1908"/>
<dbReference type="AlphaFoldDB" id="A0A0M5IRA4"/>
<dbReference type="EMBL" id="CP010802">
    <property type="protein sequence ID" value="ALC16531.1"/>
    <property type="molecule type" value="Genomic_DNA"/>
</dbReference>
<reference evidence="2 3" key="1">
    <citation type="submission" date="2015-07" db="EMBL/GenBank/DDBJ databases">
        <title>Isolation and Genomic Characterization of a Novel Halophilic Metal-Reducing Deltaproteobacterium from the Deep Subsurface.</title>
        <authorList>
            <person name="Badalamenti J.P."/>
            <person name="Summers Z.M."/>
            <person name="Gralnick J.A."/>
            <person name="Bond D.R."/>
        </authorList>
    </citation>
    <scope>NUCLEOTIDE SEQUENCE [LARGE SCALE GENOMIC DNA]</scope>
    <source>
        <strain evidence="2 3">WTL</strain>
    </source>
</reference>
<gene>
    <name evidence="2" type="ORF">DSOUD_1753</name>
</gene>
<evidence type="ECO:0000313" key="2">
    <source>
        <dbReference type="EMBL" id="ALC16531.1"/>
    </source>
</evidence>
<keyword evidence="1" id="KW-0472">Membrane</keyword>
<proteinExistence type="predicted"/>
<feature type="transmembrane region" description="Helical" evidence="1">
    <location>
        <begin position="46"/>
        <end position="66"/>
    </location>
</feature>
<organism evidence="2 3">
    <name type="scientific">Desulfuromonas soudanensis</name>
    <dbReference type="NCBI Taxonomy" id="1603606"/>
    <lineage>
        <taxon>Bacteria</taxon>
        <taxon>Pseudomonadati</taxon>
        <taxon>Thermodesulfobacteriota</taxon>
        <taxon>Desulfuromonadia</taxon>
        <taxon>Desulfuromonadales</taxon>
        <taxon>Desulfuromonadaceae</taxon>
        <taxon>Desulfuromonas</taxon>
    </lineage>
</organism>
<dbReference type="KEGG" id="des:DSOUD_1753"/>